<feature type="region of interest" description="Disordered" evidence="4">
    <location>
        <begin position="64"/>
        <end position="127"/>
    </location>
</feature>
<keyword evidence="2 3" id="KW-0539">Nucleus</keyword>
<accession>A0A9W2Y9R5</accession>
<comment type="subcellular location">
    <subcellularLocation>
        <location evidence="1 2 3">Nucleus</location>
    </subcellularLocation>
</comment>
<feature type="compositionally biased region" description="Pro residues" evidence="4">
    <location>
        <begin position="88"/>
        <end position="111"/>
    </location>
</feature>
<dbReference type="Proteomes" id="UP000515150">
    <property type="component" value="Chromosome 14"/>
</dbReference>
<evidence type="ECO:0000259" key="5">
    <source>
        <dbReference type="PROSITE" id="PS50071"/>
    </source>
</evidence>
<protein>
    <submittedName>
        <fullName evidence="7">Homeobox protein SEBOX-like</fullName>
    </submittedName>
</protein>
<dbReference type="GO" id="GO:0005634">
    <property type="term" value="C:nucleus"/>
    <property type="evidence" value="ECO:0007669"/>
    <property type="project" value="UniProtKB-SubCell"/>
</dbReference>
<evidence type="ECO:0000256" key="3">
    <source>
        <dbReference type="RuleBase" id="RU000682"/>
    </source>
</evidence>
<dbReference type="SMART" id="SM00389">
    <property type="entry name" value="HOX"/>
    <property type="match status" value="1"/>
</dbReference>
<dbReference type="InterPro" id="IPR009057">
    <property type="entry name" value="Homeodomain-like_sf"/>
</dbReference>
<dbReference type="Pfam" id="PF00046">
    <property type="entry name" value="Homeodomain"/>
    <property type="match status" value="1"/>
</dbReference>
<dbReference type="PROSITE" id="PS50071">
    <property type="entry name" value="HOMEOBOX_2"/>
    <property type="match status" value="1"/>
</dbReference>
<evidence type="ECO:0000256" key="4">
    <source>
        <dbReference type="SAM" id="MobiDB-lite"/>
    </source>
</evidence>
<dbReference type="AlphaFoldDB" id="A0A9W2Y9R5"/>
<dbReference type="Gene3D" id="1.10.10.60">
    <property type="entry name" value="Homeodomain-like"/>
    <property type="match status" value="1"/>
</dbReference>
<dbReference type="OrthoDB" id="6159439at2759"/>
<dbReference type="PANTHER" id="PTHR24329:SF543">
    <property type="entry name" value="FI01017P-RELATED"/>
    <property type="match status" value="1"/>
</dbReference>
<keyword evidence="2 3" id="KW-0371">Homeobox</keyword>
<dbReference type="SUPFAM" id="SSF46689">
    <property type="entry name" value="Homeodomain-like"/>
    <property type="match status" value="1"/>
</dbReference>
<reference evidence="7" key="1">
    <citation type="submission" date="2025-08" db="UniProtKB">
        <authorList>
            <consortium name="RefSeq"/>
        </authorList>
    </citation>
    <scope>IDENTIFICATION</scope>
</reference>
<name>A0A9W2Y9R5_BETSP</name>
<dbReference type="InterPro" id="IPR050649">
    <property type="entry name" value="Paired_Homeobox_TFs"/>
</dbReference>
<gene>
    <name evidence="7" type="primary">LOC114869922</name>
</gene>
<dbReference type="GeneID" id="114869922"/>
<feature type="DNA-binding region" description="Homeobox" evidence="2">
    <location>
        <begin position="7"/>
        <end position="66"/>
    </location>
</feature>
<dbReference type="KEGG" id="bspl:114869922"/>
<dbReference type="CDD" id="cd00086">
    <property type="entry name" value="homeodomain"/>
    <property type="match status" value="1"/>
</dbReference>
<dbReference type="GO" id="GO:0000981">
    <property type="term" value="F:DNA-binding transcription factor activity, RNA polymerase II-specific"/>
    <property type="evidence" value="ECO:0007669"/>
    <property type="project" value="TreeGrafter"/>
</dbReference>
<dbReference type="GO" id="GO:0000977">
    <property type="term" value="F:RNA polymerase II transcription regulatory region sequence-specific DNA binding"/>
    <property type="evidence" value="ECO:0007669"/>
    <property type="project" value="TreeGrafter"/>
</dbReference>
<keyword evidence="6" id="KW-1185">Reference proteome</keyword>
<organism evidence="6 7">
    <name type="scientific">Betta splendens</name>
    <name type="common">Siamese fighting fish</name>
    <dbReference type="NCBI Taxonomy" id="158456"/>
    <lineage>
        <taxon>Eukaryota</taxon>
        <taxon>Metazoa</taxon>
        <taxon>Chordata</taxon>
        <taxon>Craniata</taxon>
        <taxon>Vertebrata</taxon>
        <taxon>Euteleostomi</taxon>
        <taxon>Actinopterygii</taxon>
        <taxon>Neopterygii</taxon>
        <taxon>Teleostei</taxon>
        <taxon>Neoteleostei</taxon>
        <taxon>Acanthomorphata</taxon>
        <taxon>Anabantaria</taxon>
        <taxon>Anabantiformes</taxon>
        <taxon>Anabantoidei</taxon>
        <taxon>Osphronemidae</taxon>
        <taxon>Betta</taxon>
    </lineage>
</organism>
<evidence type="ECO:0000313" key="7">
    <source>
        <dbReference type="RefSeq" id="XP_055370590.1"/>
    </source>
</evidence>
<evidence type="ECO:0000256" key="1">
    <source>
        <dbReference type="ARBA" id="ARBA00004123"/>
    </source>
</evidence>
<proteinExistence type="predicted"/>
<keyword evidence="2 3" id="KW-0238">DNA-binding</keyword>
<dbReference type="InterPro" id="IPR001356">
    <property type="entry name" value="HD"/>
</dbReference>
<dbReference type="PANTHER" id="PTHR24329">
    <property type="entry name" value="HOMEOBOX PROTEIN ARISTALESS"/>
    <property type="match status" value="1"/>
</dbReference>
<evidence type="ECO:0000256" key="2">
    <source>
        <dbReference type="PROSITE-ProRule" id="PRU00108"/>
    </source>
</evidence>
<sequence length="232" mass="25869">MHSDTQRRRKRTTFSKAQLSELERAFCVTQYPDVKMKECLASRTGLPESKIQVWFQNRRARYFKSKKPSREAPRPPRGHVHPHLTFDPSPPLSQPAPAPPSAPGAPPPPGYAAPSLPQSTRLSSMQGSRVLACPAAAERPSVRAAGFPAPPQEFHYHHVFPQSGPSEWELTDEFKLFLRGAQGPEPAKHVDHEPNQEFHSNDDLSDLCLQDLGSFNLSDVEISSAMIEYLLS</sequence>
<evidence type="ECO:0000313" key="6">
    <source>
        <dbReference type="Proteomes" id="UP000515150"/>
    </source>
</evidence>
<dbReference type="RefSeq" id="XP_055370590.1">
    <property type="nucleotide sequence ID" value="XM_055514615.1"/>
</dbReference>
<feature type="domain" description="Homeobox" evidence="5">
    <location>
        <begin position="5"/>
        <end position="65"/>
    </location>
</feature>